<evidence type="ECO:0000313" key="8">
    <source>
        <dbReference type="EMBL" id="PHN05352.1"/>
    </source>
</evidence>
<reference evidence="8 9" key="1">
    <citation type="submission" date="2017-10" db="EMBL/GenBank/DDBJ databases">
        <title>The draft genome sequence of Lewinella nigricans NBRC 102662.</title>
        <authorList>
            <person name="Wang K."/>
        </authorList>
    </citation>
    <scope>NUCLEOTIDE SEQUENCE [LARGE SCALE GENOMIC DNA]</scope>
    <source>
        <strain evidence="8 9">NBRC 102662</strain>
    </source>
</reference>
<comment type="caution">
    <text evidence="8">The sequence shown here is derived from an EMBL/GenBank/DDBJ whole genome shotgun (WGS) entry which is preliminary data.</text>
</comment>
<feature type="modified residue" description="4-aspartylphosphate" evidence="6">
    <location>
        <position position="58"/>
    </location>
</feature>
<feature type="domain" description="Response regulatory" evidence="7">
    <location>
        <begin position="7"/>
        <end position="124"/>
    </location>
</feature>
<evidence type="ECO:0000256" key="2">
    <source>
        <dbReference type="ARBA" id="ARBA00023012"/>
    </source>
</evidence>
<dbReference type="GO" id="GO:0000976">
    <property type="term" value="F:transcription cis-regulatory region binding"/>
    <property type="evidence" value="ECO:0007669"/>
    <property type="project" value="TreeGrafter"/>
</dbReference>
<dbReference type="Pfam" id="PF00072">
    <property type="entry name" value="Response_reg"/>
    <property type="match status" value="1"/>
</dbReference>
<dbReference type="OrthoDB" id="794741at2"/>
<gene>
    <name evidence="8" type="ORF">CRP01_17715</name>
</gene>
<dbReference type="Proteomes" id="UP000223913">
    <property type="component" value="Unassembled WGS sequence"/>
</dbReference>
<name>A0A2D0NA04_FLAN2</name>
<dbReference type="InterPro" id="IPR001789">
    <property type="entry name" value="Sig_transdc_resp-reg_receiver"/>
</dbReference>
<keyword evidence="2" id="KW-0902">Two-component regulatory system</keyword>
<dbReference type="PANTHER" id="PTHR48111:SF1">
    <property type="entry name" value="TWO-COMPONENT RESPONSE REGULATOR ORR33"/>
    <property type="match status" value="1"/>
</dbReference>
<dbReference type="GO" id="GO:0032993">
    <property type="term" value="C:protein-DNA complex"/>
    <property type="evidence" value="ECO:0007669"/>
    <property type="project" value="TreeGrafter"/>
</dbReference>
<dbReference type="PROSITE" id="PS50110">
    <property type="entry name" value="RESPONSE_REGULATORY"/>
    <property type="match status" value="1"/>
</dbReference>
<dbReference type="PANTHER" id="PTHR48111">
    <property type="entry name" value="REGULATOR OF RPOS"/>
    <property type="match status" value="1"/>
</dbReference>
<dbReference type="InterPro" id="IPR011006">
    <property type="entry name" value="CheY-like_superfamily"/>
</dbReference>
<dbReference type="InterPro" id="IPR039420">
    <property type="entry name" value="WalR-like"/>
</dbReference>
<dbReference type="AlphaFoldDB" id="A0A2D0NA04"/>
<organism evidence="8 9">
    <name type="scientific">Flavilitoribacter nigricans (strain ATCC 23147 / DSM 23189 / NBRC 102662 / NCIMB 1420 / SS-2)</name>
    <name type="common">Lewinella nigricans</name>
    <dbReference type="NCBI Taxonomy" id="1122177"/>
    <lineage>
        <taxon>Bacteria</taxon>
        <taxon>Pseudomonadati</taxon>
        <taxon>Bacteroidota</taxon>
        <taxon>Saprospiria</taxon>
        <taxon>Saprospirales</taxon>
        <taxon>Lewinellaceae</taxon>
        <taxon>Flavilitoribacter</taxon>
    </lineage>
</organism>
<evidence type="ECO:0000256" key="1">
    <source>
        <dbReference type="ARBA" id="ARBA00022553"/>
    </source>
</evidence>
<evidence type="ECO:0000313" key="9">
    <source>
        <dbReference type="Proteomes" id="UP000223913"/>
    </source>
</evidence>
<dbReference type="SMART" id="SM00448">
    <property type="entry name" value="REC"/>
    <property type="match status" value="1"/>
</dbReference>
<dbReference type="GO" id="GO:0000156">
    <property type="term" value="F:phosphorelay response regulator activity"/>
    <property type="evidence" value="ECO:0007669"/>
    <property type="project" value="TreeGrafter"/>
</dbReference>
<dbReference type="Gene3D" id="3.40.50.2300">
    <property type="match status" value="1"/>
</dbReference>
<evidence type="ECO:0000256" key="4">
    <source>
        <dbReference type="ARBA" id="ARBA00023125"/>
    </source>
</evidence>
<evidence type="ECO:0000256" key="3">
    <source>
        <dbReference type="ARBA" id="ARBA00023015"/>
    </source>
</evidence>
<keyword evidence="9" id="KW-1185">Reference proteome</keyword>
<evidence type="ECO:0000256" key="5">
    <source>
        <dbReference type="ARBA" id="ARBA00023163"/>
    </source>
</evidence>
<keyword evidence="1 6" id="KW-0597">Phosphoprotein</keyword>
<dbReference type="GO" id="GO:0005829">
    <property type="term" value="C:cytosol"/>
    <property type="evidence" value="ECO:0007669"/>
    <property type="project" value="TreeGrafter"/>
</dbReference>
<keyword evidence="5" id="KW-0804">Transcription</keyword>
<proteinExistence type="predicted"/>
<evidence type="ECO:0000256" key="6">
    <source>
        <dbReference type="PROSITE-ProRule" id="PRU00169"/>
    </source>
</evidence>
<protein>
    <recommendedName>
        <fullName evidence="7">Response regulatory domain-containing protein</fullName>
    </recommendedName>
</protein>
<dbReference type="EMBL" id="PDUD01000022">
    <property type="protein sequence ID" value="PHN05352.1"/>
    <property type="molecule type" value="Genomic_DNA"/>
</dbReference>
<evidence type="ECO:0000259" key="7">
    <source>
        <dbReference type="PROSITE" id="PS50110"/>
    </source>
</evidence>
<sequence length="180" mass="20499">MIERTLKVLMLEDLKTDQELIKRGVLKAAPEAVFIIASNQEEFEDKINWVGPDIILADYNVPGYNGLEALLLVREKMPHVPFVFVTGSLNDEEKVAETILNGASGYILKGNLSELPDKIEHVLVREEKRFKEREAQVQKQRRKKLLLQKLNALIENSSEFSNKKDAVDIMQEVLQITGVQ</sequence>
<accession>A0A2D0NA04</accession>
<keyword evidence="3" id="KW-0805">Transcription regulation</keyword>
<dbReference type="GO" id="GO:0006355">
    <property type="term" value="P:regulation of DNA-templated transcription"/>
    <property type="evidence" value="ECO:0007669"/>
    <property type="project" value="TreeGrafter"/>
</dbReference>
<keyword evidence="4" id="KW-0238">DNA-binding</keyword>
<dbReference type="SUPFAM" id="SSF52172">
    <property type="entry name" value="CheY-like"/>
    <property type="match status" value="1"/>
</dbReference>